<keyword evidence="1" id="KW-0251">Elongation factor</keyword>
<feature type="non-terminal residue" evidence="1">
    <location>
        <position position="139"/>
    </location>
</feature>
<reference evidence="1" key="1">
    <citation type="submission" date="2015-07" db="EMBL/GenBank/DDBJ databases">
        <title>Adaptation to a free-living lifestyle via gene acquisitions in the diplomonad Trepomonas sp. PC1.</title>
        <authorList>
            <person name="Xu F."/>
            <person name="Jerlstrom-Hultqvist J."/>
            <person name="Kolisko M."/>
            <person name="Simpson A.G.B."/>
            <person name="Roger A.J."/>
            <person name="Svard S.G."/>
            <person name="Andersson J.O."/>
        </authorList>
    </citation>
    <scope>NUCLEOTIDE SEQUENCE</scope>
    <source>
        <strain evidence="1">PC1</strain>
    </source>
</reference>
<dbReference type="EMBL" id="GDID01005887">
    <property type="protein sequence ID" value="JAP90719.1"/>
    <property type="molecule type" value="Transcribed_RNA"/>
</dbReference>
<name>A0A146K5E4_9EUKA</name>
<proteinExistence type="predicted"/>
<sequence length="139" mass="16125">QYLVKTQQINADFIAVLGKNLSDLDLIEPSPRPMKGRHFSLLRITKSFDSQFYVQKEFCTNQGQKFKILSVWQPLGKQFKLIDQQRFAPGVIVGIETDQQLPSNCVVLQKFGQKRVQEEEFVLKASESNYLQMDFHQID</sequence>
<feature type="non-terminal residue" evidence="1">
    <location>
        <position position="1"/>
    </location>
</feature>
<accession>A0A146K5E4</accession>
<evidence type="ECO:0000313" key="1">
    <source>
        <dbReference type="EMBL" id="JAP90719.1"/>
    </source>
</evidence>
<gene>
    <name evidence="1" type="ORF">TPC1_17892</name>
</gene>
<protein>
    <submittedName>
        <fullName evidence="1">Elongation factor 2</fullName>
    </submittedName>
</protein>
<organism evidence="1">
    <name type="scientific">Trepomonas sp. PC1</name>
    <dbReference type="NCBI Taxonomy" id="1076344"/>
    <lineage>
        <taxon>Eukaryota</taxon>
        <taxon>Metamonada</taxon>
        <taxon>Diplomonadida</taxon>
        <taxon>Hexamitidae</taxon>
        <taxon>Hexamitinae</taxon>
        <taxon>Trepomonas</taxon>
    </lineage>
</organism>
<keyword evidence="1" id="KW-0648">Protein biosynthesis</keyword>
<dbReference type="GO" id="GO:0003746">
    <property type="term" value="F:translation elongation factor activity"/>
    <property type="evidence" value="ECO:0007669"/>
    <property type="project" value="UniProtKB-KW"/>
</dbReference>
<dbReference type="AlphaFoldDB" id="A0A146K5E4"/>